<dbReference type="PANTHER" id="PTHR46268">
    <property type="entry name" value="STRESS RESPONSE PROTEIN NHAX"/>
    <property type="match status" value="1"/>
</dbReference>
<dbReference type="EMBL" id="PVNK01000169">
    <property type="protein sequence ID" value="PRP95523.1"/>
    <property type="molecule type" value="Genomic_DNA"/>
</dbReference>
<dbReference type="PANTHER" id="PTHR46268:SF6">
    <property type="entry name" value="UNIVERSAL STRESS PROTEIN UP12"/>
    <property type="match status" value="1"/>
</dbReference>
<evidence type="ECO:0000313" key="3">
    <source>
        <dbReference type="EMBL" id="PRP95523.1"/>
    </source>
</evidence>
<protein>
    <submittedName>
        <fullName evidence="3">Universal stress protein</fullName>
    </submittedName>
</protein>
<keyword evidence="4" id="KW-1185">Reference proteome</keyword>
<evidence type="ECO:0000313" key="4">
    <source>
        <dbReference type="Proteomes" id="UP000237968"/>
    </source>
</evidence>
<dbReference type="InterPro" id="IPR014729">
    <property type="entry name" value="Rossmann-like_a/b/a_fold"/>
</dbReference>
<dbReference type="CDD" id="cd00293">
    <property type="entry name" value="USP-like"/>
    <property type="match status" value="1"/>
</dbReference>
<name>A0A2S9XRN2_9BACT</name>
<dbReference type="AlphaFoldDB" id="A0A2S9XRN2"/>
<sequence>MRFERILVPVDFSEPSKRALEQAATLAERMGASLTVLHVFEPVDMPPVDPAFRPPEGDSDPSERVANLRDQLRQWVEPLGLAPERIESRVEIGSPVDLITDASADHDLIVIATHGRAGLRRLLLGSVTERVVRGARCSTLVVHERDQER</sequence>
<gene>
    <name evidence="3" type="ORF">ENSA5_38760</name>
</gene>
<dbReference type="Proteomes" id="UP000237968">
    <property type="component" value="Unassembled WGS sequence"/>
</dbReference>
<dbReference type="OrthoDB" id="9788959at2"/>
<dbReference type="PRINTS" id="PR01438">
    <property type="entry name" value="UNVRSLSTRESS"/>
</dbReference>
<evidence type="ECO:0000256" key="1">
    <source>
        <dbReference type="ARBA" id="ARBA00008791"/>
    </source>
</evidence>
<dbReference type="Pfam" id="PF00582">
    <property type="entry name" value="Usp"/>
    <property type="match status" value="1"/>
</dbReference>
<dbReference type="SUPFAM" id="SSF52402">
    <property type="entry name" value="Adenine nucleotide alpha hydrolases-like"/>
    <property type="match status" value="1"/>
</dbReference>
<reference evidence="3 4" key="1">
    <citation type="submission" date="2018-03" db="EMBL/GenBank/DDBJ databases">
        <title>Draft Genome Sequences of the Obligatory Marine Myxobacteria Enhygromyxa salina SWB005.</title>
        <authorList>
            <person name="Poehlein A."/>
            <person name="Moghaddam J.A."/>
            <person name="Harms H."/>
            <person name="Alanjari M."/>
            <person name="Koenig G.M."/>
            <person name="Daniel R."/>
            <person name="Schaeberle T.F."/>
        </authorList>
    </citation>
    <scope>NUCLEOTIDE SEQUENCE [LARGE SCALE GENOMIC DNA]</scope>
    <source>
        <strain evidence="3 4">SWB005</strain>
    </source>
</reference>
<comment type="caution">
    <text evidence="3">The sequence shown here is derived from an EMBL/GenBank/DDBJ whole genome shotgun (WGS) entry which is preliminary data.</text>
</comment>
<proteinExistence type="inferred from homology"/>
<dbReference type="InterPro" id="IPR006016">
    <property type="entry name" value="UspA"/>
</dbReference>
<comment type="similarity">
    <text evidence="1">Belongs to the universal stress protein A family.</text>
</comment>
<dbReference type="RefSeq" id="WP_106393191.1">
    <property type="nucleotide sequence ID" value="NZ_PVNK01000169.1"/>
</dbReference>
<dbReference type="Gene3D" id="3.40.50.620">
    <property type="entry name" value="HUPs"/>
    <property type="match status" value="1"/>
</dbReference>
<evidence type="ECO:0000259" key="2">
    <source>
        <dbReference type="Pfam" id="PF00582"/>
    </source>
</evidence>
<organism evidence="3 4">
    <name type="scientific">Enhygromyxa salina</name>
    <dbReference type="NCBI Taxonomy" id="215803"/>
    <lineage>
        <taxon>Bacteria</taxon>
        <taxon>Pseudomonadati</taxon>
        <taxon>Myxococcota</taxon>
        <taxon>Polyangia</taxon>
        <taxon>Nannocystales</taxon>
        <taxon>Nannocystaceae</taxon>
        <taxon>Enhygromyxa</taxon>
    </lineage>
</organism>
<feature type="domain" description="UspA" evidence="2">
    <location>
        <begin position="3"/>
        <end position="143"/>
    </location>
</feature>
<dbReference type="InterPro" id="IPR006015">
    <property type="entry name" value="Universal_stress_UspA"/>
</dbReference>
<accession>A0A2S9XRN2</accession>